<evidence type="ECO:0000313" key="11">
    <source>
        <dbReference type="Proteomes" id="UP001501705"/>
    </source>
</evidence>
<feature type="transmembrane region" description="Helical" evidence="7">
    <location>
        <begin position="240"/>
        <end position="259"/>
    </location>
</feature>
<sequence length="330" mass="36429">MMATTELTRPSTRPAASKRPAGGRGRLARLGRSLRRDKLLYLILVPGLIHLVVFKFAPVGALVIAFQQYSPFQGISGSSWVGLDQFHRFLTDPAVLKLVKNTVILAFGTLLFSFPVPIVFALFLNEVRTKWLKKSVQTLSFVPYFISSAVLVSILYTLLSPQGGLVNKVIEAFGGHSVFFFAEPGWFRPLYVGMSVWQTFGYGTIIYIAAMASISPALYEAAQIDGAGRWKQMWHVTLPSIRPMMIVMLILAIGQVLTVDLDKILLMYNPSVYETADVIQTYVYRQAFASRGFPNYSYGAAVGLIQGVIALVMVVTANRAAKKVNDSGLF</sequence>
<protein>
    <submittedName>
        <fullName evidence="10">ABC transporter permease subunit</fullName>
    </submittedName>
</protein>
<proteinExistence type="inferred from homology"/>
<keyword evidence="4 7" id="KW-0812">Transmembrane</keyword>
<dbReference type="PANTHER" id="PTHR43227:SF11">
    <property type="entry name" value="BLL4140 PROTEIN"/>
    <property type="match status" value="1"/>
</dbReference>
<dbReference type="InterPro" id="IPR000515">
    <property type="entry name" value="MetI-like"/>
</dbReference>
<evidence type="ECO:0000313" key="10">
    <source>
        <dbReference type="EMBL" id="GAA1578744.1"/>
    </source>
</evidence>
<dbReference type="PANTHER" id="PTHR43227">
    <property type="entry name" value="BLL4140 PROTEIN"/>
    <property type="match status" value="1"/>
</dbReference>
<evidence type="ECO:0000256" key="4">
    <source>
        <dbReference type="ARBA" id="ARBA00022692"/>
    </source>
</evidence>
<keyword evidence="5 7" id="KW-1133">Transmembrane helix</keyword>
<evidence type="ECO:0000256" key="8">
    <source>
        <dbReference type="SAM" id="MobiDB-lite"/>
    </source>
</evidence>
<comment type="subcellular location">
    <subcellularLocation>
        <location evidence="1 7">Cell membrane</location>
        <topology evidence="1 7">Multi-pass membrane protein</topology>
    </subcellularLocation>
</comment>
<evidence type="ECO:0000256" key="3">
    <source>
        <dbReference type="ARBA" id="ARBA00022475"/>
    </source>
</evidence>
<dbReference type="PROSITE" id="PS50928">
    <property type="entry name" value="ABC_TM1"/>
    <property type="match status" value="1"/>
</dbReference>
<dbReference type="SUPFAM" id="SSF161098">
    <property type="entry name" value="MetI-like"/>
    <property type="match status" value="1"/>
</dbReference>
<evidence type="ECO:0000256" key="6">
    <source>
        <dbReference type="ARBA" id="ARBA00023136"/>
    </source>
</evidence>
<dbReference type="InterPro" id="IPR050809">
    <property type="entry name" value="UgpAE/MalFG_permease"/>
</dbReference>
<feature type="transmembrane region" description="Helical" evidence="7">
    <location>
        <begin position="296"/>
        <end position="317"/>
    </location>
</feature>
<evidence type="ECO:0000259" key="9">
    <source>
        <dbReference type="PROSITE" id="PS50928"/>
    </source>
</evidence>
<evidence type="ECO:0000256" key="7">
    <source>
        <dbReference type="RuleBase" id="RU363032"/>
    </source>
</evidence>
<feature type="transmembrane region" description="Helical" evidence="7">
    <location>
        <begin position="136"/>
        <end position="159"/>
    </location>
</feature>
<dbReference type="CDD" id="cd06261">
    <property type="entry name" value="TM_PBP2"/>
    <property type="match status" value="1"/>
</dbReference>
<feature type="region of interest" description="Disordered" evidence="8">
    <location>
        <begin position="1"/>
        <end position="24"/>
    </location>
</feature>
<gene>
    <name evidence="10" type="ORF">GCM10009804_39020</name>
</gene>
<dbReference type="InterPro" id="IPR035906">
    <property type="entry name" value="MetI-like_sf"/>
</dbReference>
<dbReference type="RefSeq" id="WP_344234998.1">
    <property type="nucleotide sequence ID" value="NZ_BAAAPH010000012.1"/>
</dbReference>
<name>A0ABP4PHG2_9ACTN</name>
<dbReference type="Pfam" id="PF00528">
    <property type="entry name" value="BPD_transp_1"/>
    <property type="match status" value="1"/>
</dbReference>
<feature type="domain" description="ABC transmembrane type-1" evidence="9">
    <location>
        <begin position="99"/>
        <end position="317"/>
    </location>
</feature>
<evidence type="ECO:0000256" key="5">
    <source>
        <dbReference type="ARBA" id="ARBA00022989"/>
    </source>
</evidence>
<organism evidence="10 11">
    <name type="scientific">Kribbella hippodromi</name>
    <dbReference type="NCBI Taxonomy" id="434347"/>
    <lineage>
        <taxon>Bacteria</taxon>
        <taxon>Bacillati</taxon>
        <taxon>Actinomycetota</taxon>
        <taxon>Actinomycetes</taxon>
        <taxon>Propionibacteriales</taxon>
        <taxon>Kribbellaceae</taxon>
        <taxon>Kribbella</taxon>
    </lineage>
</organism>
<feature type="transmembrane region" description="Helical" evidence="7">
    <location>
        <begin position="39"/>
        <end position="66"/>
    </location>
</feature>
<comment type="similarity">
    <text evidence="7">Belongs to the binding-protein-dependent transport system permease family.</text>
</comment>
<comment type="caution">
    <text evidence="10">The sequence shown here is derived from an EMBL/GenBank/DDBJ whole genome shotgun (WGS) entry which is preliminary data.</text>
</comment>
<feature type="transmembrane region" description="Helical" evidence="7">
    <location>
        <begin position="200"/>
        <end position="219"/>
    </location>
</feature>
<feature type="transmembrane region" description="Helical" evidence="7">
    <location>
        <begin position="103"/>
        <end position="124"/>
    </location>
</feature>
<keyword evidence="3" id="KW-1003">Cell membrane</keyword>
<dbReference type="Gene3D" id="1.10.3720.10">
    <property type="entry name" value="MetI-like"/>
    <property type="match status" value="1"/>
</dbReference>
<reference evidence="11" key="1">
    <citation type="journal article" date="2019" name="Int. J. Syst. Evol. Microbiol.">
        <title>The Global Catalogue of Microorganisms (GCM) 10K type strain sequencing project: providing services to taxonomists for standard genome sequencing and annotation.</title>
        <authorList>
            <consortium name="The Broad Institute Genomics Platform"/>
            <consortium name="The Broad Institute Genome Sequencing Center for Infectious Disease"/>
            <person name="Wu L."/>
            <person name="Ma J."/>
        </authorList>
    </citation>
    <scope>NUCLEOTIDE SEQUENCE [LARGE SCALE GENOMIC DNA]</scope>
    <source>
        <strain evidence="11">JCM 15572</strain>
    </source>
</reference>
<feature type="compositionally biased region" description="Polar residues" evidence="8">
    <location>
        <begin position="1"/>
        <end position="11"/>
    </location>
</feature>
<evidence type="ECO:0000256" key="1">
    <source>
        <dbReference type="ARBA" id="ARBA00004651"/>
    </source>
</evidence>
<keyword evidence="11" id="KW-1185">Reference proteome</keyword>
<dbReference type="Proteomes" id="UP001501705">
    <property type="component" value="Unassembled WGS sequence"/>
</dbReference>
<keyword evidence="6 7" id="KW-0472">Membrane</keyword>
<dbReference type="EMBL" id="BAAAPH010000012">
    <property type="protein sequence ID" value="GAA1578744.1"/>
    <property type="molecule type" value="Genomic_DNA"/>
</dbReference>
<accession>A0ABP4PHG2</accession>
<evidence type="ECO:0000256" key="2">
    <source>
        <dbReference type="ARBA" id="ARBA00022448"/>
    </source>
</evidence>
<keyword evidence="2 7" id="KW-0813">Transport</keyword>